<accession>L0K326</accession>
<feature type="domain" description="Glycosyltransferase 2-like" evidence="1">
    <location>
        <begin position="26"/>
        <end position="189"/>
    </location>
</feature>
<gene>
    <name evidence="2" type="ORF">Natoc_3000</name>
</gene>
<dbReference type="EMBL" id="CP003929">
    <property type="protein sequence ID" value="AGB38754.1"/>
    <property type="molecule type" value="Genomic_DNA"/>
</dbReference>
<dbReference type="GO" id="GO:0016740">
    <property type="term" value="F:transferase activity"/>
    <property type="evidence" value="ECO:0007669"/>
    <property type="project" value="UniProtKB-KW"/>
</dbReference>
<dbReference type="eggNOG" id="arCOG01385">
    <property type="taxonomic scope" value="Archaea"/>
</dbReference>
<dbReference type="Pfam" id="PF00535">
    <property type="entry name" value="Glycos_transf_2"/>
    <property type="match status" value="1"/>
</dbReference>
<sequence length="316" mass="35189">MKGARACKPMSYLGTDTTNRKEMDVSVIVPVYNDPSGIEGTLRSMTAQSYNPNKYEVIAVDNGSSDETPAVIKHYANEYPEIVVAEQETEVQGSYAARNTGISKSSGEIIVFVDADVIVPEETVEMIVEKFSTTHCDYLGLDIAVTIPETEQGLIARYNKARAFPVEFYLTHHDFAPTCGLAIKRSIIEDVGRFDQRVTSGGDSEFGKRVAKAGYTQCFAPEIELSHPARTTFSEILSKGVRLGEGRAQLRQNHGESSLKLKDILPPHPVKYWKRLSKKKPIIMFVVFYILETIMKTCKLKGIIKEGVKHRFGSSR</sequence>
<dbReference type="HOGENOM" id="CLU_025996_19_6_2"/>
<reference evidence="2 3" key="1">
    <citation type="submission" date="2012-11" db="EMBL/GenBank/DDBJ databases">
        <title>FINISHED of Natronococcus occultus SP4, DSM 3396.</title>
        <authorList>
            <consortium name="DOE Joint Genome Institute"/>
            <person name="Eisen J."/>
            <person name="Huntemann M."/>
            <person name="Wei C.-L."/>
            <person name="Han J."/>
            <person name="Detter J.C."/>
            <person name="Han C."/>
            <person name="Tapia R."/>
            <person name="Chen A."/>
            <person name="Kyrpides N."/>
            <person name="Mavromatis K."/>
            <person name="Markowitz V."/>
            <person name="Szeto E."/>
            <person name="Ivanova N."/>
            <person name="Mikhailova N."/>
            <person name="Ovchinnikova G."/>
            <person name="Pagani I."/>
            <person name="Pati A."/>
            <person name="Goodwin L."/>
            <person name="Nordberg H.P."/>
            <person name="Cantor M.N."/>
            <person name="Hua S.X."/>
            <person name="Woyke T."/>
            <person name="Eisen J."/>
            <person name="Klenk H.-P."/>
            <person name="Klenk H.-P."/>
        </authorList>
    </citation>
    <scope>NUCLEOTIDE SEQUENCE [LARGE SCALE GENOMIC DNA]</scope>
    <source>
        <strain evidence="2 3">SP4</strain>
    </source>
</reference>
<dbReference type="InterPro" id="IPR001173">
    <property type="entry name" value="Glyco_trans_2-like"/>
</dbReference>
<evidence type="ECO:0000259" key="1">
    <source>
        <dbReference type="Pfam" id="PF00535"/>
    </source>
</evidence>
<name>L0K326_9EURY</name>
<dbReference type="SUPFAM" id="SSF53448">
    <property type="entry name" value="Nucleotide-diphospho-sugar transferases"/>
    <property type="match status" value="1"/>
</dbReference>
<proteinExistence type="predicted"/>
<dbReference type="Gene3D" id="3.90.550.10">
    <property type="entry name" value="Spore Coat Polysaccharide Biosynthesis Protein SpsA, Chain A"/>
    <property type="match status" value="1"/>
</dbReference>
<organism evidence="2 3">
    <name type="scientific">Natronococcus occultus SP4</name>
    <dbReference type="NCBI Taxonomy" id="694430"/>
    <lineage>
        <taxon>Archaea</taxon>
        <taxon>Methanobacteriati</taxon>
        <taxon>Methanobacteriota</taxon>
        <taxon>Stenosarchaea group</taxon>
        <taxon>Halobacteria</taxon>
        <taxon>Halobacteriales</taxon>
        <taxon>Natrialbaceae</taxon>
        <taxon>Natronococcus</taxon>
    </lineage>
</organism>
<dbReference type="PANTHER" id="PTHR22916">
    <property type="entry name" value="GLYCOSYLTRANSFERASE"/>
    <property type="match status" value="1"/>
</dbReference>
<evidence type="ECO:0000313" key="3">
    <source>
        <dbReference type="Proteomes" id="UP000010878"/>
    </source>
</evidence>
<dbReference type="Proteomes" id="UP000010878">
    <property type="component" value="Chromosome"/>
</dbReference>
<keyword evidence="2" id="KW-0808">Transferase</keyword>
<dbReference type="AlphaFoldDB" id="L0K326"/>
<keyword evidence="3" id="KW-1185">Reference proteome</keyword>
<dbReference type="InterPro" id="IPR029044">
    <property type="entry name" value="Nucleotide-diphossugar_trans"/>
</dbReference>
<evidence type="ECO:0000313" key="2">
    <source>
        <dbReference type="EMBL" id="AGB38754.1"/>
    </source>
</evidence>
<dbReference type="KEGG" id="nou:Natoc_3000"/>
<dbReference type="STRING" id="694430.Natoc_3000"/>
<protein>
    <submittedName>
        <fullName evidence="2">Glycosyl transferase</fullName>
    </submittedName>
</protein>